<feature type="domain" description="L-lysine epsilon oxidase C-terminal" evidence="3">
    <location>
        <begin position="679"/>
        <end position="829"/>
    </location>
</feature>
<dbReference type="CDD" id="cd14731">
    <property type="entry name" value="LodA_like_1"/>
    <property type="match status" value="1"/>
</dbReference>
<dbReference type="InterPro" id="IPR041173">
    <property type="entry name" value="LodA_C"/>
</dbReference>
<feature type="region of interest" description="Disordered" evidence="1">
    <location>
        <begin position="364"/>
        <end position="387"/>
    </location>
</feature>
<evidence type="ECO:0000256" key="1">
    <source>
        <dbReference type="SAM" id="MobiDB-lite"/>
    </source>
</evidence>
<evidence type="ECO:0000259" key="3">
    <source>
        <dbReference type="Pfam" id="PF18417"/>
    </source>
</evidence>
<gene>
    <name evidence="4" type="ORF">K7C98_24510</name>
</gene>
<comment type="caution">
    <text evidence="4">The sequence shown here is derived from an EMBL/GenBank/DDBJ whole genome shotgun (WGS) entry which is preliminary data.</text>
</comment>
<proteinExistence type="predicted"/>
<evidence type="ECO:0000313" key="4">
    <source>
        <dbReference type="EMBL" id="MBZ5712417.1"/>
    </source>
</evidence>
<dbReference type="Proteomes" id="UP001139031">
    <property type="component" value="Unassembled WGS sequence"/>
</dbReference>
<dbReference type="InterPro" id="IPR041168">
    <property type="entry name" value="LodA_N"/>
</dbReference>
<dbReference type="Pfam" id="PF18417">
    <property type="entry name" value="LodA_C"/>
    <property type="match status" value="1"/>
</dbReference>
<keyword evidence="5" id="KW-1185">Reference proteome</keyword>
<name>A0ABS7TVX1_9BACT</name>
<organism evidence="4 5">
    <name type="scientific">Nannocystis pusilla</name>
    <dbReference type="NCBI Taxonomy" id="889268"/>
    <lineage>
        <taxon>Bacteria</taxon>
        <taxon>Pseudomonadati</taxon>
        <taxon>Myxococcota</taxon>
        <taxon>Polyangia</taxon>
        <taxon>Nannocystales</taxon>
        <taxon>Nannocystaceae</taxon>
        <taxon>Nannocystis</taxon>
    </lineage>
</organism>
<feature type="domain" description="L-Lysine epsilon oxidase N-terminal" evidence="2">
    <location>
        <begin position="348"/>
        <end position="555"/>
    </location>
</feature>
<dbReference type="RefSeq" id="WP_224194176.1">
    <property type="nucleotide sequence ID" value="NZ_JAIRAU010000031.1"/>
</dbReference>
<reference evidence="4" key="1">
    <citation type="submission" date="2021-08" db="EMBL/GenBank/DDBJ databases">
        <authorList>
            <person name="Stevens D.C."/>
        </authorList>
    </citation>
    <scope>NUCLEOTIDE SEQUENCE</scope>
    <source>
        <strain evidence="4">DSM 53165</strain>
    </source>
</reference>
<evidence type="ECO:0000259" key="2">
    <source>
        <dbReference type="Pfam" id="PF17990"/>
    </source>
</evidence>
<dbReference type="EMBL" id="JAIRAU010000031">
    <property type="protein sequence ID" value="MBZ5712417.1"/>
    <property type="molecule type" value="Genomic_DNA"/>
</dbReference>
<dbReference type="SUPFAM" id="SSF56634">
    <property type="entry name" value="Heme-dependent catalase-like"/>
    <property type="match status" value="1"/>
</dbReference>
<dbReference type="Gene3D" id="2.40.180.10">
    <property type="entry name" value="Catalase core domain"/>
    <property type="match status" value="1"/>
</dbReference>
<accession>A0ABS7TVX1</accession>
<evidence type="ECO:0000313" key="5">
    <source>
        <dbReference type="Proteomes" id="UP001139031"/>
    </source>
</evidence>
<dbReference type="InterPro" id="IPR033798">
    <property type="entry name" value="LodA-like"/>
</dbReference>
<dbReference type="Pfam" id="PF17990">
    <property type="entry name" value="LodA_N"/>
    <property type="match status" value="1"/>
</dbReference>
<sequence length="957" mass="105001">MKDKSRDLPSCFDCAAEPGGRLEQMFVEIVQKRRIALGQSPAMRPVFRKLHGVVGARFVVKPGLPPDLAVGVFAGSAYDAWVRFSSDTAPTSSDLTSTIGVGIKLFGVPGRKLLGDGETHDFLLQNHDVFFVDTAKDMCEFTYAGVVAGDYQPYLDAHPRTDQILKDMAKVEGSVLTTNYWSALPFRLGSSDYVKYLLRPTTLPANVPDDDPDYLATDLRTRLRDGGYTFEFCVQRRTDPANMPLDAATVPWNSEPIVVATLEIPQQDIDAAGQSSYGENLAFNIWHALAEHEPVGSIAEVRRRVYAASATTRHTANGVADEEPRVKRPFPPAAPAPADSCIVGAVIHPAIGVARVGNSPDKWFYGPEVPDPPAPEPGSRRDDQGRLARQAARFRVYGVDATGKIVRELTDAQVKWTVHLANKKAAWYEFQLALDIPEAASAPPTLLRNAGVGDRKQLVIDPGPRSVSGVDRPGVAFDTGTFMGARVYLGELRTDDKGRLVVLGGRGHSASFDGSRAVTFGNNDGWHDDTADGPVTAEVELDGRALAVKPAWVIVAPPDYAPMRKSVRTMWDLMRDLAIQNGMLPRPARPSFNHDIRPIFERLSGLQWVNAGFAAAFGYKGQFDLTEPTTLRRLAVADPAQREARHVLANQFRVLDRDAWAAQPWPWLYGDAMNVPPAETPRQNAALTDTQLAMLQQWAAGDFDEDYDTAPPPARLEDYPVARQGDALDRAALDHCLADAFHPGCEMTWPVRHASMYMSAFRFKHAAHKVEPSYGASLIGDTLTLPDGPLAGQFPGGITRWMAVPWQTDTASCRSGYLKSYDPYLPTFWPARVPNQVLTRDNYDIVVDPSKPLAERLAAFANRASWTRTFDRSSYTDTINNFIGHIESPGIVEPRPGPSDGAPFPAVIEVEDLPPPLLAVPQSKRPTAGATPQEVEALEQELLAIEKVHRFPTGLRR</sequence>
<protein>
    <submittedName>
        <fullName evidence="4">LodA/GoxA family CTQ-dependent oxidase</fullName>
    </submittedName>
</protein>
<dbReference type="InterPro" id="IPR020835">
    <property type="entry name" value="Catalase_sf"/>
</dbReference>